<evidence type="ECO:0000256" key="1">
    <source>
        <dbReference type="SAM" id="SignalP"/>
    </source>
</evidence>
<accession>A0ABR2W3X5</accession>
<feature type="signal peptide" evidence="1">
    <location>
        <begin position="1"/>
        <end position="24"/>
    </location>
</feature>
<keyword evidence="3" id="KW-1185">Reference proteome</keyword>
<name>A0ABR2W3X5_9FUNG</name>
<dbReference type="Proteomes" id="UP001479436">
    <property type="component" value="Unassembled WGS sequence"/>
</dbReference>
<comment type="caution">
    <text evidence="2">The sequence shown here is derived from an EMBL/GenBank/DDBJ whole genome shotgun (WGS) entry which is preliminary data.</text>
</comment>
<evidence type="ECO:0000313" key="3">
    <source>
        <dbReference type="Proteomes" id="UP001479436"/>
    </source>
</evidence>
<sequence length="186" mass="20551">MFFANNMVALLVVSIPLMSILVSGTPLPKYHDISSFRDSASSHLADKDQFGRGQINRSRVMSDIDAMKGRQLRLQKRQASMQGVVLSPPYMESIQKLSRTILSTVLKNIQLNAKGVTVNVDTISKALKVQMDSLKRQGVIRPESVIDTTGMARRVKDLEKQGKFANLNGSYAALRTALLKNMLSVS</sequence>
<evidence type="ECO:0000313" key="2">
    <source>
        <dbReference type="EMBL" id="KAK9719248.1"/>
    </source>
</evidence>
<organism evidence="2 3">
    <name type="scientific">Basidiobolus ranarum</name>
    <dbReference type="NCBI Taxonomy" id="34480"/>
    <lineage>
        <taxon>Eukaryota</taxon>
        <taxon>Fungi</taxon>
        <taxon>Fungi incertae sedis</taxon>
        <taxon>Zoopagomycota</taxon>
        <taxon>Entomophthoromycotina</taxon>
        <taxon>Basidiobolomycetes</taxon>
        <taxon>Basidiobolales</taxon>
        <taxon>Basidiobolaceae</taxon>
        <taxon>Basidiobolus</taxon>
    </lineage>
</organism>
<reference evidence="2 3" key="1">
    <citation type="submission" date="2023-04" db="EMBL/GenBank/DDBJ databases">
        <title>Genome of Basidiobolus ranarum AG-B5.</title>
        <authorList>
            <person name="Stajich J.E."/>
            <person name="Carter-House D."/>
            <person name="Gryganskyi A."/>
        </authorList>
    </citation>
    <scope>NUCLEOTIDE SEQUENCE [LARGE SCALE GENOMIC DNA]</scope>
    <source>
        <strain evidence="2 3">AG-B5</strain>
    </source>
</reference>
<protein>
    <submittedName>
        <fullName evidence="2">Uncharacterized protein</fullName>
    </submittedName>
</protein>
<dbReference type="EMBL" id="JASJQH010007055">
    <property type="protein sequence ID" value="KAK9719248.1"/>
    <property type="molecule type" value="Genomic_DNA"/>
</dbReference>
<gene>
    <name evidence="2" type="ORF">K7432_004911</name>
</gene>
<proteinExistence type="predicted"/>
<feature type="chain" id="PRO_5047049278" evidence="1">
    <location>
        <begin position="25"/>
        <end position="186"/>
    </location>
</feature>
<keyword evidence="1" id="KW-0732">Signal</keyword>